<evidence type="ECO:0000313" key="2">
    <source>
        <dbReference type="Proteomes" id="UP000033187"/>
    </source>
</evidence>
<dbReference type="EMBL" id="LN829119">
    <property type="protein sequence ID" value="CPR16214.1"/>
    <property type="molecule type" value="Genomic_DNA"/>
</dbReference>
<protein>
    <submittedName>
        <fullName evidence="1">Uncharacterized protein</fullName>
    </submittedName>
</protein>
<proteinExistence type="predicted"/>
<dbReference type="Proteomes" id="UP000033187">
    <property type="component" value="Chromosome 1"/>
</dbReference>
<organism evidence="1 2">
    <name type="scientific">Candidatus Filomicrobium marinum</name>
    <dbReference type="NCBI Taxonomy" id="1608628"/>
    <lineage>
        <taxon>Bacteria</taxon>
        <taxon>Pseudomonadati</taxon>
        <taxon>Pseudomonadota</taxon>
        <taxon>Alphaproteobacteria</taxon>
        <taxon>Hyphomicrobiales</taxon>
        <taxon>Hyphomicrobiaceae</taxon>
        <taxon>Filomicrobium</taxon>
    </lineage>
</organism>
<keyword evidence="2" id="KW-1185">Reference proteome</keyword>
<sequence>MARDQIGAAAPGFSARDVKTEQSKWEVVEARIREVEPQCKIDRAKRHALDLEEATQHRKRQRKLKL</sequence>
<gene>
    <name evidence="1" type="ORF">YBN1229_v1_0705</name>
</gene>
<name>A0A0D6JBJ0_9HYPH</name>
<dbReference type="KEGG" id="fiy:BN1229_v1_0705"/>
<reference evidence="2" key="1">
    <citation type="submission" date="2015-02" db="EMBL/GenBank/DDBJ databases">
        <authorList>
            <person name="Chooi Y.-H."/>
        </authorList>
    </citation>
    <scope>NUCLEOTIDE SEQUENCE [LARGE SCALE GENOMIC DNA]</scope>
    <source>
        <strain evidence="2">strain Y</strain>
    </source>
</reference>
<evidence type="ECO:0000313" key="1">
    <source>
        <dbReference type="EMBL" id="CPR16214.1"/>
    </source>
</evidence>
<accession>A0A0D6JBJ0</accession>
<dbReference type="KEGG" id="fil:BN1229_v1_0702"/>
<dbReference type="AlphaFoldDB" id="A0A0D6JBJ0"/>